<sequence length="188" mass="20760">MFPSGNGTDAGHWSPDGKGLGTHFKAEPETSTSADSLLSPEMLAVIHGTANPDTKQANFEKSLKNWWGVYAERKNDQEEYVADTLMYNLNDLPRTAPAPSCIAQQPRSVGIAEPASSNSLLSPEMLAIIHGTANPEDKKKNLDRSLKNWWEVYAERKNDEEEYVADTLMYNLNDLPRTAPAPDSVTKP</sequence>
<protein>
    <submittedName>
        <fullName evidence="2">Uncharacterized protein</fullName>
    </submittedName>
</protein>
<reference evidence="2 3" key="1">
    <citation type="journal article" date="2015" name="Genome Biol. Evol.">
        <title>Comparative Genomics of a Bacterivorous Green Alga Reveals Evolutionary Causalities and Consequences of Phago-Mixotrophic Mode of Nutrition.</title>
        <authorList>
            <person name="Burns J.A."/>
            <person name="Paasch A."/>
            <person name="Narechania A."/>
            <person name="Kim E."/>
        </authorList>
    </citation>
    <scope>NUCLEOTIDE SEQUENCE [LARGE SCALE GENOMIC DNA]</scope>
    <source>
        <strain evidence="2 3">PLY_AMNH</strain>
    </source>
</reference>
<comment type="caution">
    <text evidence="2">The sequence shown here is derived from an EMBL/GenBank/DDBJ whole genome shotgun (WGS) entry which is preliminary data.</text>
</comment>
<proteinExistence type="predicted"/>
<evidence type="ECO:0000313" key="2">
    <source>
        <dbReference type="EMBL" id="KAK3268176.1"/>
    </source>
</evidence>
<keyword evidence="3" id="KW-1185">Reference proteome</keyword>
<evidence type="ECO:0000256" key="1">
    <source>
        <dbReference type="SAM" id="MobiDB-lite"/>
    </source>
</evidence>
<dbReference type="Proteomes" id="UP001190700">
    <property type="component" value="Unassembled WGS sequence"/>
</dbReference>
<dbReference type="EMBL" id="LGRX02011978">
    <property type="protein sequence ID" value="KAK3268176.1"/>
    <property type="molecule type" value="Genomic_DNA"/>
</dbReference>
<feature type="region of interest" description="Disordered" evidence="1">
    <location>
        <begin position="1"/>
        <end position="37"/>
    </location>
</feature>
<organism evidence="2 3">
    <name type="scientific">Cymbomonas tetramitiformis</name>
    <dbReference type="NCBI Taxonomy" id="36881"/>
    <lineage>
        <taxon>Eukaryota</taxon>
        <taxon>Viridiplantae</taxon>
        <taxon>Chlorophyta</taxon>
        <taxon>Pyramimonadophyceae</taxon>
        <taxon>Pyramimonadales</taxon>
        <taxon>Pyramimonadaceae</taxon>
        <taxon>Cymbomonas</taxon>
    </lineage>
</organism>
<name>A0AAE0FZN1_9CHLO</name>
<gene>
    <name evidence="2" type="ORF">CYMTET_23308</name>
</gene>
<dbReference type="AlphaFoldDB" id="A0AAE0FZN1"/>
<accession>A0AAE0FZN1</accession>
<evidence type="ECO:0000313" key="3">
    <source>
        <dbReference type="Proteomes" id="UP001190700"/>
    </source>
</evidence>